<dbReference type="Pfam" id="PF13384">
    <property type="entry name" value="HTH_23"/>
    <property type="match status" value="1"/>
</dbReference>
<evidence type="ECO:0008006" key="3">
    <source>
        <dbReference type="Google" id="ProtNLM"/>
    </source>
</evidence>
<name>A0A6G9ZDQ6_9NOCA</name>
<organism evidence="1 2">
    <name type="scientific">Nocardia terpenica</name>
    <dbReference type="NCBI Taxonomy" id="455432"/>
    <lineage>
        <taxon>Bacteria</taxon>
        <taxon>Bacillati</taxon>
        <taxon>Actinomycetota</taxon>
        <taxon>Actinomycetes</taxon>
        <taxon>Mycobacteriales</taxon>
        <taxon>Nocardiaceae</taxon>
        <taxon>Nocardia</taxon>
    </lineage>
</organism>
<gene>
    <name evidence="1" type="ORF">F6W96_39415</name>
</gene>
<dbReference type="EMBL" id="CP046173">
    <property type="protein sequence ID" value="QIS23477.1"/>
    <property type="molecule type" value="Genomic_DNA"/>
</dbReference>
<evidence type="ECO:0000313" key="1">
    <source>
        <dbReference type="EMBL" id="QIS23477.1"/>
    </source>
</evidence>
<reference evidence="1 2" key="1">
    <citation type="journal article" date="2019" name="ACS Chem. Biol.">
        <title>Identification and Mobilization of a Cryptic Antibiotic Biosynthesis Gene Locus from a Human-Pathogenic Nocardia Isolate.</title>
        <authorList>
            <person name="Herisse M."/>
            <person name="Ishida K."/>
            <person name="Porter J.L."/>
            <person name="Howden B."/>
            <person name="Hertweck C."/>
            <person name="Stinear T.P."/>
            <person name="Pidot S.J."/>
        </authorList>
    </citation>
    <scope>NUCLEOTIDE SEQUENCE [LARGE SCALE GENOMIC DNA]</scope>
    <source>
        <strain evidence="1 2">AUSMDU00012715</strain>
    </source>
</reference>
<protein>
    <recommendedName>
        <fullName evidence="3">IS30 family transposase</fullName>
    </recommendedName>
</protein>
<accession>A0A6G9ZDQ6</accession>
<dbReference type="Proteomes" id="UP000500953">
    <property type="component" value="Chromosome"/>
</dbReference>
<evidence type="ECO:0000313" key="2">
    <source>
        <dbReference type="Proteomes" id="UP000500953"/>
    </source>
</evidence>
<dbReference type="AlphaFoldDB" id="A0A6G9ZDQ6"/>
<sequence>MGLVSAARAAHGKPEAKARFLELVGQGWSTARAAREVGVHERTGEDWYSGVRRVHNSKTNARIHSDGTVVDYATGTRYKSAVSKISNDSPAPISDRYLSLHDRLAIANGLVVRQSLT</sequence>
<proteinExistence type="predicted"/>